<reference evidence="6" key="1">
    <citation type="journal article" date="2021" name="Nat. Commun.">
        <title>Genetic determinants of endophytism in the Arabidopsis root mycobiome.</title>
        <authorList>
            <person name="Mesny F."/>
            <person name="Miyauchi S."/>
            <person name="Thiergart T."/>
            <person name="Pickel B."/>
            <person name="Atanasova L."/>
            <person name="Karlsson M."/>
            <person name="Huettel B."/>
            <person name="Barry K.W."/>
            <person name="Haridas S."/>
            <person name="Chen C."/>
            <person name="Bauer D."/>
            <person name="Andreopoulos W."/>
            <person name="Pangilinan J."/>
            <person name="LaButti K."/>
            <person name="Riley R."/>
            <person name="Lipzen A."/>
            <person name="Clum A."/>
            <person name="Drula E."/>
            <person name="Henrissat B."/>
            <person name="Kohler A."/>
            <person name="Grigoriev I.V."/>
            <person name="Martin F.M."/>
            <person name="Hacquard S."/>
        </authorList>
    </citation>
    <scope>NUCLEOTIDE SEQUENCE</scope>
    <source>
        <strain evidence="6">MPI-CAGE-CH-0243</strain>
    </source>
</reference>
<dbReference type="AlphaFoldDB" id="A0A9P9DNJ2"/>
<dbReference type="InterPro" id="IPR016715">
    <property type="entry name" value="PAF_acetylhydro_eukaryote"/>
</dbReference>
<evidence type="ECO:0000256" key="3">
    <source>
        <dbReference type="ARBA" id="ARBA00023098"/>
    </source>
</evidence>
<feature type="active site" description="Nucleophile" evidence="5">
    <location>
        <position position="336"/>
    </location>
</feature>
<evidence type="ECO:0000313" key="7">
    <source>
        <dbReference type="Proteomes" id="UP000700596"/>
    </source>
</evidence>
<accession>A0A9P9DNJ2</accession>
<dbReference type="Pfam" id="PF03403">
    <property type="entry name" value="PAF-AH_p_II"/>
    <property type="match status" value="1"/>
</dbReference>
<dbReference type="OrthoDB" id="2363873at2759"/>
<evidence type="ECO:0000256" key="5">
    <source>
        <dbReference type="PIRSR" id="PIRSR018169-1"/>
    </source>
</evidence>
<keyword evidence="7" id="KW-1185">Reference proteome</keyword>
<sequence>MMFRLRRFSRPSWRRTFFFLSGFFLFWIFVFSLTPITSPLPPYTGQHEVGILDVEVEVQSRVISEGTLKETGEKAFELSTLAITLYYPSALPTNPLKPQPWARPWLPQPISLIGTGYARLIHIYFPPFQAAITFLLWALGSKTVIPGVVDAPLLTGQERILIDESGGAQGLGRIINAAKNAEKEGDKWIVGGGEEESALGTLPVVVFTHGMAGMSQSYSHYLGSIASHGYVVAAVEHRDGSGPGTVIHYPDGKERKVWHLEHQDVNSEPPMTARDLQIAQLAFREAEIQETIRFFKSLNEGSGAELQNLKPESPQGSLPGFKDRLNLAAVTVIGHSYGATGALQALKNAESDELPVNGGIALDPGKGSGPLNKNIQVPVLIMQSGEWTEKQTEFYGQGWHFDVVKKLSQSVRQAWFMTLTGTAHPSCTDAPLIVPWIMRLVTGTTLDPRVALREYTDVSVQFLDFLRDGKKRGVLDAQAASPDGPLGEAGNRKTVKGTQGAEWEVHVVPQ</sequence>
<comment type="caution">
    <text evidence="6">The sequence shown here is derived from an EMBL/GenBank/DDBJ whole genome shotgun (WGS) entry which is preliminary data.</text>
</comment>
<evidence type="ECO:0000256" key="2">
    <source>
        <dbReference type="ARBA" id="ARBA00022963"/>
    </source>
</evidence>
<dbReference type="PANTHER" id="PTHR10272">
    <property type="entry name" value="PLATELET-ACTIVATING FACTOR ACETYLHYDROLASE"/>
    <property type="match status" value="1"/>
</dbReference>
<feature type="active site" description="Charge relay system" evidence="5">
    <location>
        <position position="424"/>
    </location>
</feature>
<name>A0A9P9DNJ2_9PLEO</name>
<protein>
    <recommendedName>
        <fullName evidence="4">Putative phospholipase</fullName>
        <ecNumber evidence="4">3.1.1.47</ecNumber>
    </recommendedName>
</protein>
<dbReference type="Proteomes" id="UP000700596">
    <property type="component" value="Unassembled WGS sequence"/>
</dbReference>
<keyword evidence="2 4" id="KW-0442">Lipid degradation</keyword>
<evidence type="ECO:0000313" key="6">
    <source>
        <dbReference type="EMBL" id="KAH7122408.1"/>
    </source>
</evidence>
<dbReference type="EMBL" id="JAGMWT010000009">
    <property type="protein sequence ID" value="KAH7122408.1"/>
    <property type="molecule type" value="Genomic_DNA"/>
</dbReference>
<gene>
    <name evidence="6" type="ORF">B0J11DRAFT_338008</name>
</gene>
<feature type="active site" description="Charge relay system" evidence="5">
    <location>
        <position position="363"/>
    </location>
</feature>
<keyword evidence="1 4" id="KW-0378">Hydrolase</keyword>
<proteinExistence type="inferred from homology"/>
<comment type="catalytic activity">
    <reaction evidence="4">
        <text>a 1-O-alkyl-2-acetyl-sn-glycero-3-phosphocholine + H2O = a 1-O-alkyl-sn-glycero-3-phosphocholine + acetate + H(+)</text>
        <dbReference type="Rhea" id="RHEA:17777"/>
        <dbReference type="ChEBI" id="CHEBI:15377"/>
        <dbReference type="ChEBI" id="CHEBI:15378"/>
        <dbReference type="ChEBI" id="CHEBI:30089"/>
        <dbReference type="ChEBI" id="CHEBI:30909"/>
        <dbReference type="ChEBI" id="CHEBI:36707"/>
        <dbReference type="EC" id="3.1.1.47"/>
    </reaction>
</comment>
<dbReference type="GO" id="GO:0016042">
    <property type="term" value="P:lipid catabolic process"/>
    <property type="evidence" value="ECO:0007669"/>
    <property type="project" value="UniProtKB-KW"/>
</dbReference>
<dbReference type="EC" id="3.1.1.47" evidence="4"/>
<dbReference type="InterPro" id="IPR029058">
    <property type="entry name" value="AB_hydrolase_fold"/>
</dbReference>
<dbReference type="PIRSF" id="PIRSF018169">
    <property type="entry name" value="PAF_acetylhydrolase"/>
    <property type="match status" value="1"/>
</dbReference>
<dbReference type="PANTHER" id="PTHR10272:SF11">
    <property type="entry name" value="PHOSPHOLIPASE-RELATED"/>
    <property type="match status" value="1"/>
</dbReference>
<dbReference type="SUPFAM" id="SSF53474">
    <property type="entry name" value="alpha/beta-Hydrolases"/>
    <property type="match status" value="1"/>
</dbReference>
<comment type="similarity">
    <text evidence="4">Belongs to the serine esterase family.</text>
</comment>
<dbReference type="GO" id="GO:0003847">
    <property type="term" value="F:1-alkyl-2-acetylglycerophosphocholine esterase activity"/>
    <property type="evidence" value="ECO:0007669"/>
    <property type="project" value="UniProtKB-UniRule"/>
</dbReference>
<keyword evidence="3 4" id="KW-0443">Lipid metabolism</keyword>
<evidence type="ECO:0000256" key="1">
    <source>
        <dbReference type="ARBA" id="ARBA00022801"/>
    </source>
</evidence>
<dbReference type="Gene3D" id="3.40.50.1820">
    <property type="entry name" value="alpha/beta hydrolase"/>
    <property type="match status" value="1"/>
</dbReference>
<organism evidence="6 7">
    <name type="scientific">Dendryphion nanum</name>
    <dbReference type="NCBI Taxonomy" id="256645"/>
    <lineage>
        <taxon>Eukaryota</taxon>
        <taxon>Fungi</taxon>
        <taxon>Dikarya</taxon>
        <taxon>Ascomycota</taxon>
        <taxon>Pezizomycotina</taxon>
        <taxon>Dothideomycetes</taxon>
        <taxon>Pleosporomycetidae</taxon>
        <taxon>Pleosporales</taxon>
        <taxon>Torulaceae</taxon>
        <taxon>Dendryphion</taxon>
    </lineage>
</organism>
<evidence type="ECO:0000256" key="4">
    <source>
        <dbReference type="PIRNR" id="PIRNR018169"/>
    </source>
</evidence>